<reference evidence="2" key="1">
    <citation type="submission" date="2024-06" db="EMBL/GenBank/DDBJ databases">
        <title>Mesorhizobium karijinii sp. nov., a symbiont of the iconic Swainsona formosa from arid Australia.</title>
        <authorList>
            <person name="Hill Y.J."/>
            <person name="Watkin E.L.J."/>
            <person name="O'Hara G.W."/>
            <person name="Terpolilli J."/>
            <person name="Tye M.L."/>
            <person name="Kohlmeier M.G."/>
        </authorList>
    </citation>
    <scope>NUCLEOTIDE SEQUENCE</scope>
    <source>
        <strain evidence="2">WSM2240</strain>
    </source>
</reference>
<evidence type="ECO:0008006" key="3">
    <source>
        <dbReference type="Google" id="ProtNLM"/>
    </source>
</evidence>
<protein>
    <recommendedName>
        <fullName evidence="3">DUF1206 domain-containing protein</fullName>
    </recommendedName>
</protein>
<feature type="compositionally biased region" description="Basic and acidic residues" evidence="1">
    <location>
        <begin position="1"/>
        <end position="11"/>
    </location>
</feature>
<dbReference type="AlphaFoldDB" id="A0AAU8CPI5"/>
<name>A0AAU8CPI5_9HYPH</name>
<proteinExistence type="predicted"/>
<feature type="compositionally biased region" description="Polar residues" evidence="1">
    <location>
        <begin position="12"/>
        <end position="22"/>
    </location>
</feature>
<feature type="region of interest" description="Disordered" evidence="1">
    <location>
        <begin position="1"/>
        <end position="40"/>
    </location>
</feature>
<organism evidence="2">
    <name type="scientific">Mesorhizobium sp. WSM2240</name>
    <dbReference type="NCBI Taxonomy" id="3228851"/>
    <lineage>
        <taxon>Bacteria</taxon>
        <taxon>Pseudomonadati</taxon>
        <taxon>Pseudomonadota</taxon>
        <taxon>Alphaproteobacteria</taxon>
        <taxon>Hyphomicrobiales</taxon>
        <taxon>Phyllobacteriaceae</taxon>
        <taxon>Mesorhizobium</taxon>
    </lineage>
</organism>
<accession>A0AAU8CPI5</accession>
<gene>
    <name evidence="2" type="ORF">ABVK50_26710</name>
</gene>
<dbReference type="Gene3D" id="1.20.120.20">
    <property type="entry name" value="Apolipoprotein"/>
    <property type="match status" value="1"/>
</dbReference>
<evidence type="ECO:0000256" key="1">
    <source>
        <dbReference type="SAM" id="MobiDB-lite"/>
    </source>
</evidence>
<feature type="compositionally biased region" description="Basic and acidic residues" evidence="1">
    <location>
        <begin position="23"/>
        <end position="40"/>
    </location>
</feature>
<evidence type="ECO:0000313" key="2">
    <source>
        <dbReference type="EMBL" id="XCG48762.1"/>
    </source>
</evidence>
<sequence>MPTNDPDRRQQQADMNVGSAQDTIRREAQSAREALHDARDEVTRKAGEYASEAKAAATEQAEAAQQDVSASLAAFGGALRAAGDHLAGSDQRAASQFMLQAANGIERFAGSLKNKPFADVIEDVRTFGRENSGALIAGSLLAGLALGRFVKSSMPASADSKQPQRRAGGDEPWTADEFGPTAGSGQQMQQSTGEAQQPYGGTETRSSGYE</sequence>
<dbReference type="EMBL" id="CP159253">
    <property type="protein sequence ID" value="XCG48762.1"/>
    <property type="molecule type" value="Genomic_DNA"/>
</dbReference>
<feature type="region of interest" description="Disordered" evidence="1">
    <location>
        <begin position="154"/>
        <end position="210"/>
    </location>
</feature>
<dbReference type="RefSeq" id="WP_353643709.1">
    <property type="nucleotide sequence ID" value="NZ_CP159253.1"/>
</dbReference>
<feature type="compositionally biased region" description="Polar residues" evidence="1">
    <location>
        <begin position="183"/>
        <end position="195"/>
    </location>
</feature>